<dbReference type="GO" id="GO:0009306">
    <property type="term" value="P:protein secretion"/>
    <property type="evidence" value="ECO:0007669"/>
    <property type="project" value="InterPro"/>
</dbReference>
<evidence type="ECO:0000256" key="2">
    <source>
        <dbReference type="ARBA" id="ARBA00022692"/>
    </source>
</evidence>
<dbReference type="PANTHER" id="PTHR36985:SF1">
    <property type="entry name" value="TRANSLOCATION AND ASSEMBLY MODULE SUBUNIT TAMB"/>
    <property type="match status" value="1"/>
</dbReference>
<name>A0A921HBU4_9PAST</name>
<reference evidence="7" key="2">
    <citation type="submission" date="2021-09" db="EMBL/GenBank/DDBJ databases">
        <authorList>
            <person name="Gilroy R."/>
        </authorList>
    </citation>
    <scope>NUCLEOTIDE SEQUENCE</scope>
    <source>
        <strain evidence="7">ChiHjej11B10-15683</strain>
    </source>
</reference>
<dbReference type="InterPro" id="IPR007452">
    <property type="entry name" value="TamB_C"/>
</dbReference>
<dbReference type="Proteomes" id="UP000749334">
    <property type="component" value="Unassembled WGS sequence"/>
</dbReference>
<protein>
    <submittedName>
        <fullName evidence="7">Translocation/assembly module TamB</fullName>
    </submittedName>
</protein>
<proteinExistence type="predicted"/>
<evidence type="ECO:0000259" key="6">
    <source>
        <dbReference type="Pfam" id="PF04357"/>
    </source>
</evidence>
<keyword evidence="3 5" id="KW-1133">Transmembrane helix</keyword>
<evidence type="ECO:0000256" key="1">
    <source>
        <dbReference type="ARBA" id="ARBA00004167"/>
    </source>
</evidence>
<dbReference type="GO" id="GO:0005886">
    <property type="term" value="C:plasma membrane"/>
    <property type="evidence" value="ECO:0007669"/>
    <property type="project" value="InterPro"/>
</dbReference>
<dbReference type="PANTHER" id="PTHR36985">
    <property type="entry name" value="TRANSLOCATION AND ASSEMBLY MODULE SUBUNIT TAMB"/>
    <property type="match status" value="1"/>
</dbReference>
<evidence type="ECO:0000313" key="8">
    <source>
        <dbReference type="Proteomes" id="UP000749334"/>
    </source>
</evidence>
<evidence type="ECO:0000256" key="4">
    <source>
        <dbReference type="ARBA" id="ARBA00023136"/>
    </source>
</evidence>
<comment type="subcellular location">
    <subcellularLocation>
        <location evidence="1">Membrane</location>
        <topology evidence="1">Single-pass membrane protein</topology>
    </subcellularLocation>
</comment>
<keyword evidence="4 5" id="KW-0472">Membrane</keyword>
<dbReference type="EMBL" id="DYVQ01000073">
    <property type="protein sequence ID" value="HJF74244.1"/>
    <property type="molecule type" value="Genomic_DNA"/>
</dbReference>
<accession>A0A921HBU4</accession>
<gene>
    <name evidence="7" type="ORF">K8W15_08690</name>
</gene>
<evidence type="ECO:0000313" key="7">
    <source>
        <dbReference type="EMBL" id="HJF74244.1"/>
    </source>
</evidence>
<dbReference type="Pfam" id="PF04357">
    <property type="entry name" value="TamB"/>
    <property type="match status" value="1"/>
</dbReference>
<feature type="transmembrane region" description="Helical" evidence="5">
    <location>
        <begin position="36"/>
        <end position="56"/>
    </location>
</feature>
<comment type="caution">
    <text evidence="7">The sequence shown here is derived from an EMBL/GenBank/DDBJ whole genome shotgun (WGS) entry which is preliminary data.</text>
</comment>
<feature type="domain" description="Translocation and assembly module TamB C-terminal" evidence="6">
    <location>
        <begin position="981"/>
        <end position="1325"/>
    </location>
</feature>
<reference evidence="7" key="1">
    <citation type="journal article" date="2021" name="PeerJ">
        <title>Extensive microbial diversity within the chicken gut microbiome revealed by metagenomics and culture.</title>
        <authorList>
            <person name="Gilroy R."/>
            <person name="Ravi A."/>
            <person name="Getino M."/>
            <person name="Pursley I."/>
            <person name="Horton D.L."/>
            <person name="Alikhan N.F."/>
            <person name="Baker D."/>
            <person name="Gharbi K."/>
            <person name="Hall N."/>
            <person name="Watson M."/>
            <person name="Adriaenssens E.M."/>
            <person name="Foster-Nyarko E."/>
            <person name="Jarju S."/>
            <person name="Secka A."/>
            <person name="Antonio M."/>
            <person name="Oren A."/>
            <person name="Chaudhuri R.R."/>
            <person name="La Ragione R."/>
            <person name="Hildebrand F."/>
            <person name="Pallen M.J."/>
        </authorList>
    </citation>
    <scope>NUCLEOTIDE SEQUENCE</scope>
    <source>
        <strain evidence="7">ChiHjej11B10-15683</strain>
    </source>
</reference>
<organism evidence="7 8">
    <name type="scientific">Gallibacterium anatis</name>
    <dbReference type="NCBI Taxonomy" id="750"/>
    <lineage>
        <taxon>Bacteria</taxon>
        <taxon>Pseudomonadati</taxon>
        <taxon>Pseudomonadota</taxon>
        <taxon>Gammaproteobacteria</taxon>
        <taxon>Pasteurellales</taxon>
        <taxon>Pasteurellaceae</taxon>
        <taxon>Gallibacterium</taxon>
    </lineage>
</organism>
<keyword evidence="2 5" id="KW-0812">Transmembrane</keyword>
<sequence length="1326" mass="146660">MTDNSKHSETEANNNEQTASTAIAIKKKPFVKLIKWSAISLCVIVILLFTTIISLLNSETLQHKLLALLDQQMEPLQIAEVKGNLQQGLTLSNLTYHADGIAITLPKTQLQLTAQCLWRLTVCINQFSLQQPQITIDTASLPPSEPDDNQSNSSFAMPIGLNLPQIEINQLALKIDNRLITLDHFSTGLQANRSNHFHLLPTQINGLNVIETVENQLLQKLEQLDVTDKPMQEKEVEKPMDWQALKQALNQPLLDKKQTLKLPFSVEIDTISAKNWLYRQQNAKGKRLSEQKLSELVLKANSDDQQFNLAKLYLRSTIADLDGQGQLQWRDNYPLQFTLKGEFHQQKIHDEKGEQHTFPNSHLTVTADGELYAKTNINATISGVADASLSSQLELTAAKTPFSLDLAIQQAKYPLFLSKNENPATDQIRLVKTKLNVVGDLLHYQANLQGNVEGMHSPTVDLELNGEGSIGDFRIQSAHLSGLGGSVDLQGYASWQNEVIWDSRLQLKNLNVYRYFHSVDWLATLSGELASSGKVDAQGWQVDIPVINLTGSANNRPINIQGDLALSNQIPLLSKGFQFDYGQNHLLLKGKLAQDSQFDLTLNAPDFSGLYRGLDLAAQGEIRISGDIQQPELDLNLDIAKLKFDTLLLQNADIKGKIQSDQQNIRGNLALKLAQFKLGDAVQLTQLQLNAKGDEKNHQLNLRSQGKPAALNVDLQGSFDRNAERWQVNLKNGKIDTLIGQFNADKTINVDYLNQKQQATISAHCWNNSSLPLCFPQTFTAGVNGHLPFKLQQADLRFLKPFLGDNTQLNSRFNLDGEVNWYQDKPFDAKLNLDSNNLSLVQKLDYRRFALNLDRILLKSTIKDNNLKLNSDIKIRNNGEISTELTLTDLLDSKKLGGKVQFKALQLALIKQLLNSGDQLDGRINADLSLAGTASSPQLHGRLALTQLTSSMPALPFNIKDGFANLNFNGSHSTMKGEIITQEGTLHLKGDSSWQMLDHWQANLSAKSDGLSLNIPEIAKLTVVPDIHLHAQPQHLNIEGKIDIPRANIDIEQLPESAITVSNDEVILEQKPKLSADQGLNSFNQKTNAFLSTNINISLGERVLIKAYGLKSRLDGVLNLRQQDNQLGLYGQIKLLNGRFASYGQDLLVRKGEIIFSGLPSQPTLNIEAIRNPTAMENSNITAGIRVSGLAESPTIQVFSEPSMSQDNALSYLLTGRSLSSDGGNSGASLGAALISMSLSKTGKAVGQIGETFGIRNLNLETQGLGDQSQVVVSGYLTPRLQVKYGVGLFEPLAELTLRYRLLPKLYLQSVSGTSQAVDLLYQFER</sequence>
<evidence type="ECO:0000256" key="3">
    <source>
        <dbReference type="ARBA" id="ARBA00022989"/>
    </source>
</evidence>
<evidence type="ECO:0000256" key="5">
    <source>
        <dbReference type="SAM" id="Phobius"/>
    </source>
</evidence>
<dbReference type="GO" id="GO:0097347">
    <property type="term" value="C:TAM protein secretion complex"/>
    <property type="evidence" value="ECO:0007669"/>
    <property type="project" value="TreeGrafter"/>
</dbReference>